<dbReference type="GO" id="GO:0016705">
    <property type="term" value="F:oxidoreductase activity, acting on paired donors, with incorporation or reduction of molecular oxygen"/>
    <property type="evidence" value="ECO:0007669"/>
    <property type="project" value="InterPro"/>
</dbReference>
<comment type="similarity">
    <text evidence="3 13">Belongs to the cytochrome P450 family.</text>
</comment>
<dbReference type="Gene3D" id="1.10.630.10">
    <property type="entry name" value="Cytochrome P450"/>
    <property type="match status" value="1"/>
</dbReference>
<evidence type="ECO:0000256" key="1">
    <source>
        <dbReference type="ARBA" id="ARBA00001971"/>
    </source>
</evidence>
<evidence type="ECO:0000256" key="11">
    <source>
        <dbReference type="ARBA" id="ARBA00023136"/>
    </source>
</evidence>
<dbReference type="EMBL" id="OX451738">
    <property type="protein sequence ID" value="CAI8602190.1"/>
    <property type="molecule type" value="Genomic_DNA"/>
</dbReference>
<comment type="subcellular location">
    <subcellularLocation>
        <location evidence="2">Membrane</location>
        <topology evidence="2">Single-pass membrane protein</topology>
    </subcellularLocation>
</comment>
<evidence type="ECO:0000256" key="7">
    <source>
        <dbReference type="ARBA" id="ARBA00022989"/>
    </source>
</evidence>
<accession>A0AAV1A045</accession>
<feature type="binding site" description="axial binding residue" evidence="12">
    <location>
        <position position="449"/>
    </location>
    <ligand>
        <name>heme</name>
        <dbReference type="ChEBI" id="CHEBI:30413"/>
    </ligand>
    <ligandPart>
        <name>Fe</name>
        <dbReference type="ChEBI" id="CHEBI:18248"/>
    </ligandPart>
</feature>
<dbReference type="InterPro" id="IPR017972">
    <property type="entry name" value="Cyt_P450_CS"/>
</dbReference>
<keyword evidence="16" id="KW-1185">Reference proteome</keyword>
<keyword evidence="6 12" id="KW-0479">Metal-binding</keyword>
<dbReference type="PRINTS" id="PR00385">
    <property type="entry name" value="P450"/>
</dbReference>
<reference evidence="15 16" key="1">
    <citation type="submission" date="2023-01" db="EMBL/GenBank/DDBJ databases">
        <authorList>
            <person name="Kreplak J."/>
        </authorList>
    </citation>
    <scope>NUCLEOTIDE SEQUENCE [LARGE SCALE GENOMIC DNA]</scope>
</reference>
<dbReference type="InterPro" id="IPR002401">
    <property type="entry name" value="Cyt_P450_E_grp-I"/>
</dbReference>
<keyword evidence="8 13" id="KW-0560">Oxidoreductase</keyword>
<dbReference type="GO" id="GO:0016020">
    <property type="term" value="C:membrane"/>
    <property type="evidence" value="ECO:0007669"/>
    <property type="project" value="UniProtKB-SubCell"/>
</dbReference>
<evidence type="ECO:0000256" key="14">
    <source>
        <dbReference type="SAM" id="Phobius"/>
    </source>
</evidence>
<dbReference type="InterPro" id="IPR001128">
    <property type="entry name" value="Cyt_P450"/>
</dbReference>
<keyword evidence="5 14" id="KW-0812">Transmembrane</keyword>
<dbReference type="PROSITE" id="PS00086">
    <property type="entry name" value="CYTOCHROME_P450"/>
    <property type="match status" value="1"/>
</dbReference>
<evidence type="ECO:0000313" key="15">
    <source>
        <dbReference type="EMBL" id="CAI8602190.1"/>
    </source>
</evidence>
<evidence type="ECO:0000256" key="9">
    <source>
        <dbReference type="ARBA" id="ARBA00023004"/>
    </source>
</evidence>
<gene>
    <name evidence="15" type="ORF">VFH_III028680</name>
</gene>
<dbReference type="GO" id="GO:0005506">
    <property type="term" value="F:iron ion binding"/>
    <property type="evidence" value="ECO:0007669"/>
    <property type="project" value="InterPro"/>
</dbReference>
<evidence type="ECO:0000256" key="4">
    <source>
        <dbReference type="ARBA" id="ARBA00022617"/>
    </source>
</evidence>
<dbReference type="Pfam" id="PF00067">
    <property type="entry name" value="p450"/>
    <property type="match status" value="1"/>
</dbReference>
<evidence type="ECO:0000256" key="3">
    <source>
        <dbReference type="ARBA" id="ARBA00010617"/>
    </source>
</evidence>
<evidence type="ECO:0000256" key="2">
    <source>
        <dbReference type="ARBA" id="ARBA00004167"/>
    </source>
</evidence>
<dbReference type="PANTHER" id="PTHR47943">
    <property type="entry name" value="CYTOCHROME P450 93A3-LIKE"/>
    <property type="match status" value="1"/>
</dbReference>
<keyword evidence="4 12" id="KW-0349">Heme</keyword>
<dbReference type="PANTHER" id="PTHR47943:SF8">
    <property type="entry name" value="CYTOCHROME P450"/>
    <property type="match status" value="1"/>
</dbReference>
<dbReference type="InterPro" id="IPR036396">
    <property type="entry name" value="Cyt_P450_sf"/>
</dbReference>
<evidence type="ECO:0000256" key="13">
    <source>
        <dbReference type="RuleBase" id="RU000461"/>
    </source>
</evidence>
<evidence type="ECO:0000256" key="8">
    <source>
        <dbReference type="ARBA" id="ARBA00023002"/>
    </source>
</evidence>
<organism evidence="15 16">
    <name type="scientific">Vicia faba</name>
    <name type="common">Broad bean</name>
    <name type="synonym">Faba vulgaris</name>
    <dbReference type="NCBI Taxonomy" id="3906"/>
    <lineage>
        <taxon>Eukaryota</taxon>
        <taxon>Viridiplantae</taxon>
        <taxon>Streptophyta</taxon>
        <taxon>Embryophyta</taxon>
        <taxon>Tracheophyta</taxon>
        <taxon>Spermatophyta</taxon>
        <taxon>Magnoliopsida</taxon>
        <taxon>eudicotyledons</taxon>
        <taxon>Gunneridae</taxon>
        <taxon>Pentapetalae</taxon>
        <taxon>rosids</taxon>
        <taxon>fabids</taxon>
        <taxon>Fabales</taxon>
        <taxon>Fabaceae</taxon>
        <taxon>Papilionoideae</taxon>
        <taxon>50 kb inversion clade</taxon>
        <taxon>NPAAA clade</taxon>
        <taxon>Hologalegina</taxon>
        <taxon>IRL clade</taxon>
        <taxon>Fabeae</taxon>
        <taxon>Vicia</taxon>
    </lineage>
</organism>
<dbReference type="GO" id="GO:0020037">
    <property type="term" value="F:heme binding"/>
    <property type="evidence" value="ECO:0007669"/>
    <property type="project" value="InterPro"/>
</dbReference>
<proteinExistence type="inferred from homology"/>
<keyword evidence="11 14" id="KW-0472">Membrane</keyword>
<dbReference type="CDD" id="cd20655">
    <property type="entry name" value="CYP93"/>
    <property type="match status" value="1"/>
</dbReference>
<evidence type="ECO:0000256" key="6">
    <source>
        <dbReference type="ARBA" id="ARBA00022723"/>
    </source>
</evidence>
<comment type="cofactor">
    <cofactor evidence="1 12">
        <name>heme</name>
        <dbReference type="ChEBI" id="CHEBI:30413"/>
    </cofactor>
</comment>
<dbReference type="FunFam" id="1.10.630.10:FF:000019">
    <property type="entry name" value="Cytochrome P450 family protein"/>
    <property type="match status" value="1"/>
</dbReference>
<name>A0AAV1A045_VICFA</name>
<feature type="transmembrane region" description="Helical" evidence="14">
    <location>
        <begin position="6"/>
        <end position="25"/>
    </location>
</feature>
<evidence type="ECO:0008006" key="17">
    <source>
        <dbReference type="Google" id="ProtNLM"/>
    </source>
</evidence>
<keyword evidence="9 12" id="KW-0408">Iron</keyword>
<evidence type="ECO:0000313" key="16">
    <source>
        <dbReference type="Proteomes" id="UP001157006"/>
    </source>
</evidence>
<dbReference type="PRINTS" id="PR00463">
    <property type="entry name" value="EP450I"/>
</dbReference>
<protein>
    <recommendedName>
        <fullName evidence="17">3,9-dihydroxypterocarpan 6A-monooxygenase</fullName>
    </recommendedName>
</protein>
<keyword evidence="7 14" id="KW-1133">Transmembrane helix</keyword>
<evidence type="ECO:0000256" key="10">
    <source>
        <dbReference type="ARBA" id="ARBA00023033"/>
    </source>
</evidence>
<dbReference type="GO" id="GO:0004497">
    <property type="term" value="F:monooxygenase activity"/>
    <property type="evidence" value="ECO:0007669"/>
    <property type="project" value="UniProtKB-KW"/>
</dbReference>
<dbReference type="Proteomes" id="UP001157006">
    <property type="component" value="Chromosome 3"/>
</dbReference>
<dbReference type="SUPFAM" id="SSF48264">
    <property type="entry name" value="Cytochrome P450"/>
    <property type="match status" value="1"/>
</dbReference>
<sequence>MAEMQYYIQLFFFWLLSATAVLALLTRNKNKNSLTPPSPPSLPIIGHLHLISKIPHQCFHELSIHYGPIIQLFLGSKRYVIISSPEIVKEFLKTNEAYFSNRFRSAAVHYLSYGSKGFLFAPYGDYWKFMKKMCMSELLGGRTLDQLLPLRQQETLRFMRLLQKKGEAGEAVDVGGELLTLTNSIISRMTMRKVCTENDSDSEEIRKMVRDAAELAGKFNISDHIWFCKNLDLQGMNKRLKGIMERFDTMMDMVIREHQEERKKTKEKSEGGHVRDLLDILLEVHENEKSEIKFSRENIKAFILDIFTAGTDTSAITIEWAMVELINNPHVMQKAREEIDSITQKSRLIQESDLPKLPYLQAIVKETLRIHPAVPILGRESSESGVVCGYEIPANTILFVNLWSMGRNPRVWENPLEFKPERFMSEDIKFDVRGQNFEFMPFGTGRRACPGTSSALQVVPTNLAAMIQCFEWKVDGDGKVNMEEKAALSLPRAHPLMCVPIPRFNGFPFGV</sequence>
<evidence type="ECO:0000256" key="5">
    <source>
        <dbReference type="ARBA" id="ARBA00022692"/>
    </source>
</evidence>
<evidence type="ECO:0000256" key="12">
    <source>
        <dbReference type="PIRSR" id="PIRSR602401-1"/>
    </source>
</evidence>
<keyword evidence="10 13" id="KW-0503">Monooxygenase</keyword>
<dbReference type="AlphaFoldDB" id="A0AAV1A045"/>